<keyword evidence="4" id="KW-0479">Metal-binding</keyword>
<dbReference type="InterPro" id="IPR013983">
    <property type="entry name" value="Ald_Fedxn_OxRdtase_N"/>
</dbReference>
<evidence type="ECO:0000256" key="3">
    <source>
        <dbReference type="ARBA" id="ARBA00022485"/>
    </source>
</evidence>
<dbReference type="Pfam" id="PF02730">
    <property type="entry name" value="AFOR_N"/>
    <property type="match status" value="1"/>
</dbReference>
<keyword evidence="11" id="KW-1185">Reference proteome</keyword>
<dbReference type="InterPro" id="IPR036503">
    <property type="entry name" value="Ald_Fedxn_OxRdtase_N_sf"/>
</dbReference>
<protein>
    <submittedName>
        <fullName evidence="10">Aldehyde ferredoxin oxidoreductase</fullName>
    </submittedName>
</protein>
<comment type="similarity">
    <text evidence="2">Belongs to the AOR/FOR family.</text>
</comment>
<evidence type="ECO:0000256" key="5">
    <source>
        <dbReference type="ARBA" id="ARBA00023002"/>
    </source>
</evidence>
<dbReference type="InterPro" id="IPR013985">
    <property type="entry name" value="Ald_Fedxn_OxRdtase_dom3"/>
</dbReference>
<gene>
    <name evidence="10" type="ORF">ADH67_08610</name>
</gene>
<comment type="cofactor">
    <cofactor evidence="8">
        <name>tungstopterin</name>
        <dbReference type="ChEBI" id="CHEBI:30402"/>
    </cofactor>
</comment>
<proteinExistence type="inferred from homology"/>
<dbReference type="RefSeq" id="WP_066594246.1">
    <property type="nucleotide sequence ID" value="NZ_CAJTBZ010000008.1"/>
</dbReference>
<dbReference type="GO" id="GO:0016625">
    <property type="term" value="F:oxidoreductase activity, acting on the aldehyde or oxo group of donors, iron-sulfur protein as acceptor"/>
    <property type="evidence" value="ECO:0007669"/>
    <property type="project" value="InterPro"/>
</dbReference>
<keyword evidence="3" id="KW-0004">4Fe-4S</keyword>
<dbReference type="Gene3D" id="1.10.599.10">
    <property type="entry name" value="Aldehyde Ferredoxin Oxidoreductase Protein, subunit A, domain 3"/>
    <property type="match status" value="1"/>
</dbReference>
<keyword evidence="6" id="KW-0408">Iron</keyword>
<dbReference type="SMART" id="SM00790">
    <property type="entry name" value="AFOR_N"/>
    <property type="match status" value="1"/>
</dbReference>
<dbReference type="InterPro" id="IPR051919">
    <property type="entry name" value="W-dependent_AOR"/>
</dbReference>
<evidence type="ECO:0000256" key="1">
    <source>
        <dbReference type="ARBA" id="ARBA00001966"/>
    </source>
</evidence>
<dbReference type="EMBL" id="NHMP01000005">
    <property type="protein sequence ID" value="OXE47214.1"/>
    <property type="molecule type" value="Genomic_DNA"/>
</dbReference>
<dbReference type="SUPFAM" id="SSF56228">
    <property type="entry name" value="Aldehyde ferredoxin oxidoreductase, N-terminal domain"/>
    <property type="match status" value="1"/>
</dbReference>
<dbReference type="PANTHER" id="PTHR30038:SF0">
    <property type="entry name" value="TUNGSTEN-CONTAINING ALDEHYDE FERREDOXIN OXIDOREDUCTASE"/>
    <property type="match status" value="1"/>
</dbReference>
<evidence type="ECO:0000259" key="9">
    <source>
        <dbReference type="SMART" id="SM00790"/>
    </source>
</evidence>
<accession>A0A227KHI6</accession>
<organism evidence="10 11">
    <name type="scientific">Turicimonas muris</name>
    <dbReference type="NCBI Taxonomy" id="1796652"/>
    <lineage>
        <taxon>Bacteria</taxon>
        <taxon>Pseudomonadati</taxon>
        <taxon>Pseudomonadota</taxon>
        <taxon>Betaproteobacteria</taxon>
        <taxon>Burkholderiales</taxon>
        <taxon>Sutterellaceae</taxon>
        <taxon>Turicimonas</taxon>
    </lineage>
</organism>
<evidence type="ECO:0000256" key="7">
    <source>
        <dbReference type="ARBA" id="ARBA00023014"/>
    </source>
</evidence>
<comment type="caution">
    <text evidence="10">The sequence shown here is derived from an EMBL/GenBank/DDBJ whole genome shotgun (WGS) entry which is preliminary data.</text>
</comment>
<feature type="domain" description="Aldehyde ferredoxin oxidoreductase N-terminal" evidence="9">
    <location>
        <begin position="10"/>
        <end position="212"/>
    </location>
</feature>
<dbReference type="Proteomes" id="UP000214610">
    <property type="component" value="Unassembled WGS sequence"/>
</dbReference>
<name>A0A227KHI6_9BURK</name>
<dbReference type="InterPro" id="IPR036021">
    <property type="entry name" value="Tungsten_al_ferr_oxy-like_C"/>
</dbReference>
<evidence type="ECO:0000313" key="10">
    <source>
        <dbReference type="EMBL" id="OXE47214.1"/>
    </source>
</evidence>
<evidence type="ECO:0000313" key="11">
    <source>
        <dbReference type="Proteomes" id="UP000214610"/>
    </source>
</evidence>
<dbReference type="PANTHER" id="PTHR30038">
    <property type="entry name" value="ALDEHYDE FERREDOXIN OXIDOREDUCTASE"/>
    <property type="match status" value="1"/>
</dbReference>
<reference evidence="11" key="1">
    <citation type="submission" date="2017-05" db="EMBL/GenBank/DDBJ databases">
        <title>Improved OligoMM genomes.</title>
        <authorList>
            <person name="Garzetti D."/>
        </authorList>
    </citation>
    <scope>NUCLEOTIDE SEQUENCE [LARGE SCALE GENOMIC DNA]</scope>
    <source>
        <strain evidence="11">YL45</strain>
    </source>
</reference>
<evidence type="ECO:0000256" key="8">
    <source>
        <dbReference type="ARBA" id="ARBA00049934"/>
    </source>
</evidence>
<dbReference type="Pfam" id="PF01314">
    <property type="entry name" value="AFOR_C"/>
    <property type="match status" value="1"/>
</dbReference>
<comment type="cofactor">
    <cofactor evidence="1">
        <name>[4Fe-4S] cluster</name>
        <dbReference type="ChEBI" id="CHEBI:49883"/>
    </cofactor>
</comment>
<sequence>MDNTQKRYGYTGQGLRVNLTTGQITKEPTFPRFKDEIGGTAIGYRVFWDEVPPKTQPLDEANKLVIAPGPFSGSGALCSSRTSITTIYPTIYPIPMIASAHIGGDLAAKLKLAGYDFIIIEGKSDKPVYLYIDNDEVEIRDAKGIWGQGTRRAQQMLANQTKPTASVAVIGPAGENLVPMSVLISARQHSGGGIGSIFGSKKLKGVVVNGDQPIHIHADKQEWQKINERNIELFGSLNQHVVPSAPNPLFEFYAPGSRWNGMPGNVWQKANPPIILSEDMRSPNRISYRWCASQFFLGKPQGLKIKVRNNGCYGCPLRCYAIVEDDEAAARYHINKMTEQTCMSLYFGRVIFPKIAAKRDLPAARQASMVGIQVMDDLGVWCNYGQLHRDFKKMYVEGRWKKVLPEKEYNSIPWQKIEDCDASFLMDLFTRIAYRQGEMGKWLGESTAYMLDHFGIPEDDWRNDKSTNYWALSHPKHHANEDDGQVGTVLNCLYNRDPMSHGTVNFTRSGLPIGVKKTIAERFWGSGDAVDEIGDYTPTNEAKMRRLRWVICRKELHDMLGLCSWMAPWVVSPNKSDNYIGDDDMEGKVYRALTGRKDTAQQLDNAGFRAFTLHRAYTMRQMNELNMRKKHDFYPNWIFTDPKNRPAFTKGTIRMDKDDIEKSFDIFFEMVGWDPKTGAPTEKAYKEMQLDFVVPVMQKEGLMPGK</sequence>
<dbReference type="SUPFAM" id="SSF48310">
    <property type="entry name" value="Aldehyde ferredoxin oxidoreductase, C-terminal domains"/>
    <property type="match status" value="1"/>
</dbReference>
<dbReference type="Gene3D" id="3.60.9.10">
    <property type="entry name" value="Aldehyde ferredoxin oxidoreductase, N-terminal domain"/>
    <property type="match status" value="1"/>
</dbReference>
<keyword evidence="7" id="KW-0411">Iron-sulfur</keyword>
<evidence type="ECO:0000256" key="6">
    <source>
        <dbReference type="ARBA" id="ARBA00023004"/>
    </source>
</evidence>
<evidence type="ECO:0000256" key="4">
    <source>
        <dbReference type="ARBA" id="ARBA00022723"/>
    </source>
</evidence>
<dbReference type="InterPro" id="IPR013984">
    <property type="entry name" value="Ald_Fedxn_OxRdtase_dom2"/>
</dbReference>
<dbReference type="GeneID" id="78362167"/>
<dbReference type="InterPro" id="IPR001203">
    <property type="entry name" value="OxRdtase_Ald_Fedxn_C"/>
</dbReference>
<dbReference type="GO" id="GO:0051539">
    <property type="term" value="F:4 iron, 4 sulfur cluster binding"/>
    <property type="evidence" value="ECO:0007669"/>
    <property type="project" value="UniProtKB-KW"/>
</dbReference>
<evidence type="ECO:0000256" key="2">
    <source>
        <dbReference type="ARBA" id="ARBA00011032"/>
    </source>
</evidence>
<dbReference type="GO" id="GO:0009055">
    <property type="term" value="F:electron transfer activity"/>
    <property type="evidence" value="ECO:0007669"/>
    <property type="project" value="InterPro"/>
</dbReference>
<dbReference type="AlphaFoldDB" id="A0A227KHI6"/>
<dbReference type="Gene3D" id="1.10.569.10">
    <property type="entry name" value="Aldehyde Ferredoxin Oxidoreductase Protein, subunit A, domain 2"/>
    <property type="match status" value="1"/>
</dbReference>
<keyword evidence="5" id="KW-0560">Oxidoreductase</keyword>
<dbReference type="GO" id="GO:0046872">
    <property type="term" value="F:metal ion binding"/>
    <property type="evidence" value="ECO:0007669"/>
    <property type="project" value="UniProtKB-KW"/>
</dbReference>